<dbReference type="InterPro" id="IPR001245">
    <property type="entry name" value="Ser-Thr/Tyr_kinase_cat_dom"/>
</dbReference>
<dbReference type="PRINTS" id="PR00109">
    <property type="entry name" value="TYRKINASE"/>
</dbReference>
<feature type="region of interest" description="Disordered" evidence="14">
    <location>
        <begin position="1572"/>
        <end position="1670"/>
    </location>
</feature>
<evidence type="ECO:0000256" key="1">
    <source>
        <dbReference type="ARBA" id="ARBA00004167"/>
    </source>
</evidence>
<sequence>MVQLNENTVELSTFIREKKGWVVYRLGKWQGTTFENKDGMPIGELTWSSSLAVVAVSFSGLFTFIFLMLACLCCKKGDIGFKEFENNEGEDYTGEFSPRTTSSSQNGPEVYILPLTEVSFPVSNQPAARPGHFLHQTDLGRQSLLYLKEAGSSWFGKVFLGEVNINLNCCQVVVKELKAEANIQEQMRFLEEAQPHRSLQHPNLLQCLAQFTEVTPYLLVMEFCQLGDLKGYLRTHNAADELAPDPSTLQRMACEITSGLQYLHKHNYIHSDMALRNCLLSADLTVKIGDYGLSHNKYKKDYFVTPDQLSIPLRWIAPELIDDVHGNLLVVDQTKISNIWSLGVTLWELFEFGNQPYHRCSDKEVLTYAIKEQQLKLPKPLLNLPLSDRWYEVMQFCWLQPDQRPTADEVHLLLSYLCAKASNEAEEEFEKRWNAMKPSGSSTSHTAEASSFPLLEQFGTDGFHTEVDDVLTVTETSQGLNFEYKWDHTQMDNFPPSTAGLSHGSSQYQEIYFPSSASGRLSLSVSPVSSNSFYESKQQSNMPQNLQPPGIVPVISAHSPSVTGEYYIRIEEPTECNMDLDYTMCSYSPEYDSSMHMESSSWQGLQGRDNIDDCENSPTLSLTMEPLLGQVSSATQDSWEDSQYFSKNKSQSYYEQFTVDDANQYLLENYSENGSDWKVQSAGENSSEDPLGISPVVTSSFRDSSALLVTSYHELDETGSDRTFQSPAAEVFDYAAPSVNTALHSVDDLESVKKLIVGDPSPAGLPSRKSTTSSSSTEDENLFPSGIKSWESSNFLNNNRIDLTKQLLEQVDVGRELFQTEFSEPDLHKVGNVEPLSLLHTADTHNSTVIPLTPETENGSSNWKAKCKEVDWDSQSFDQSLSTALYNIPQQEESQILISDRLQSTRSEDLVDPLLGQVVKSSALGAYSNTRIQTDSGEMDLAGPDTDRSSVSDQLDVNVQETNQLKIDREEIHNPTQLRIEIEVRDSNAILSEIEMVNDTYQVETVVREFTSSPQFDTADKSDTCFSSDVESKELDSSPVKTFSSVSFTGTDGCSDEDETDITSGIFTDLTQDYENSDLVLSHKSLQKLVGTPDSLESLDIPSTTSSCEMYSPTSHYSSLQPKAADSGYDTENFESPEFVLKEPVEQKDPELFTKVSKPSSAAALKLGSDGVEMLQDSEPQSINEKNPYRDSAYFSDYDAESERYQTLDSEKDDLVQGEIDLLELNEGDLTESPLQDVDYVYLGSSQTPKQTDLRLTESLETAGSNLENGNLIPRLHHDPAEDLVSCQNGCSEEVSILIEKQMDAAPNKADAVALATAEPKPGSQFSSSATNEGFHKQDVEIENDEKAIQPDDVLCEQILEEAGGSNLKNSDGLLQSSYNSENLLKKQVSSRKKGYPHKTSGCIFDGTELILEEQLTEQCSESVAIQCTDVETRKFQMYSLNIEEKLESCIVPKIQSVQLSLELPLLDLKKEPRQGFEGEEGEEEDEDDDESDDSDEELGIYNIQEHSEESEEELPTVPIIVTEKDDGKNLRSLLKLPNLVCETFCDDLDRKKKVVSFYDDVTVYLFDQESPTGELSEQNIPDVDPTFQHHPEELQNKGTGVSTATQGQNTSKHSSDENASEESGGFEWDDDFPLVSVRSSLEPDGSSLTSDPASGAVPSGLEQSQAQKTHFSRFTISPATVSRFSITHVLDSEIESLGESIEEGERE</sequence>
<dbReference type="EC" id="2.7.11.1" evidence="2"/>
<keyword evidence="6 15" id="KW-0812">Transmembrane</keyword>
<comment type="subcellular location">
    <subcellularLocation>
        <location evidence="1">Membrane</location>
        <topology evidence="1">Single-pass membrane protein</topology>
    </subcellularLocation>
</comment>
<evidence type="ECO:0000256" key="6">
    <source>
        <dbReference type="ARBA" id="ARBA00022692"/>
    </source>
</evidence>
<dbReference type="PANTHER" id="PTHR24417">
    <property type="entry name" value="SERINE/THREONINE-PROTEIN KINASE LMTK1"/>
    <property type="match status" value="1"/>
</dbReference>
<keyword evidence="11 15" id="KW-0472">Membrane</keyword>
<comment type="caution">
    <text evidence="17">The sequence shown here is derived from an EMBL/GenBank/DDBJ whole genome shotgun (WGS) entry which is preliminary data.</text>
</comment>
<feature type="transmembrane region" description="Helical" evidence="15">
    <location>
        <begin position="45"/>
        <end position="69"/>
    </location>
</feature>
<evidence type="ECO:0000256" key="12">
    <source>
        <dbReference type="ARBA" id="ARBA00047899"/>
    </source>
</evidence>
<dbReference type="InterPro" id="IPR011009">
    <property type="entry name" value="Kinase-like_dom_sf"/>
</dbReference>
<feature type="compositionally biased region" description="Acidic residues" evidence="14">
    <location>
        <begin position="1478"/>
        <end position="1496"/>
    </location>
</feature>
<evidence type="ECO:0000256" key="2">
    <source>
        <dbReference type="ARBA" id="ARBA00012513"/>
    </source>
</evidence>
<evidence type="ECO:0000256" key="13">
    <source>
        <dbReference type="ARBA" id="ARBA00048679"/>
    </source>
</evidence>
<dbReference type="PROSITE" id="PS00109">
    <property type="entry name" value="PROTEIN_KINASE_TYR"/>
    <property type="match status" value="1"/>
</dbReference>
<comment type="catalytic activity">
    <reaction evidence="13">
        <text>L-seryl-[protein] + ATP = O-phospho-L-seryl-[protein] + ADP + H(+)</text>
        <dbReference type="Rhea" id="RHEA:17989"/>
        <dbReference type="Rhea" id="RHEA-COMP:9863"/>
        <dbReference type="Rhea" id="RHEA-COMP:11604"/>
        <dbReference type="ChEBI" id="CHEBI:15378"/>
        <dbReference type="ChEBI" id="CHEBI:29999"/>
        <dbReference type="ChEBI" id="CHEBI:30616"/>
        <dbReference type="ChEBI" id="CHEBI:83421"/>
        <dbReference type="ChEBI" id="CHEBI:456216"/>
        <dbReference type="EC" id="2.7.11.1"/>
    </reaction>
</comment>
<dbReference type="GO" id="GO:0016020">
    <property type="term" value="C:membrane"/>
    <property type="evidence" value="ECO:0007669"/>
    <property type="project" value="UniProtKB-SubCell"/>
</dbReference>
<keyword evidence="10 15" id="KW-1133">Transmembrane helix</keyword>
<evidence type="ECO:0000256" key="10">
    <source>
        <dbReference type="ARBA" id="ARBA00022989"/>
    </source>
</evidence>
<dbReference type="GO" id="GO:0007420">
    <property type="term" value="P:brain development"/>
    <property type="evidence" value="ECO:0007669"/>
    <property type="project" value="TreeGrafter"/>
</dbReference>
<dbReference type="InterPro" id="IPR000719">
    <property type="entry name" value="Prot_kinase_dom"/>
</dbReference>
<dbReference type="STRING" id="137246.A0A401STN7"/>
<dbReference type="GO" id="GO:0004674">
    <property type="term" value="F:protein serine/threonine kinase activity"/>
    <property type="evidence" value="ECO:0007669"/>
    <property type="project" value="UniProtKB-KW"/>
</dbReference>
<evidence type="ECO:0000256" key="8">
    <source>
        <dbReference type="ARBA" id="ARBA00022777"/>
    </source>
</evidence>
<dbReference type="GO" id="GO:0012505">
    <property type="term" value="C:endomembrane system"/>
    <property type="evidence" value="ECO:0007669"/>
    <property type="project" value="UniProtKB-ARBA"/>
</dbReference>
<evidence type="ECO:0000256" key="14">
    <source>
        <dbReference type="SAM" id="MobiDB-lite"/>
    </source>
</evidence>
<evidence type="ECO:0000256" key="4">
    <source>
        <dbReference type="ARBA" id="ARBA00022553"/>
    </source>
</evidence>
<feature type="compositionally biased region" description="Polar residues" evidence="14">
    <location>
        <begin position="1597"/>
        <end position="1613"/>
    </location>
</feature>
<dbReference type="GO" id="GO:0005737">
    <property type="term" value="C:cytoplasm"/>
    <property type="evidence" value="ECO:0007669"/>
    <property type="project" value="UniProtKB-ARBA"/>
</dbReference>
<organism evidence="17 18">
    <name type="scientific">Chiloscyllium punctatum</name>
    <name type="common">Brownbanded bambooshark</name>
    <name type="synonym">Hemiscyllium punctatum</name>
    <dbReference type="NCBI Taxonomy" id="137246"/>
    <lineage>
        <taxon>Eukaryota</taxon>
        <taxon>Metazoa</taxon>
        <taxon>Chordata</taxon>
        <taxon>Craniata</taxon>
        <taxon>Vertebrata</taxon>
        <taxon>Chondrichthyes</taxon>
        <taxon>Elasmobranchii</taxon>
        <taxon>Galeomorphii</taxon>
        <taxon>Galeoidea</taxon>
        <taxon>Orectolobiformes</taxon>
        <taxon>Hemiscylliidae</taxon>
        <taxon>Chiloscyllium</taxon>
    </lineage>
</organism>
<protein>
    <recommendedName>
        <fullName evidence="2">non-specific serine/threonine protein kinase</fullName>
        <ecNumber evidence="2">2.7.11.1</ecNumber>
    </recommendedName>
</protein>
<feature type="domain" description="Protein kinase" evidence="16">
    <location>
        <begin position="144"/>
        <end position="414"/>
    </location>
</feature>
<keyword evidence="3" id="KW-0723">Serine/threonine-protein kinase</keyword>
<feature type="region of interest" description="Disordered" evidence="14">
    <location>
        <begin position="757"/>
        <end position="785"/>
    </location>
</feature>
<dbReference type="InterPro" id="IPR008266">
    <property type="entry name" value="Tyr_kinase_AS"/>
</dbReference>
<evidence type="ECO:0000256" key="9">
    <source>
        <dbReference type="ARBA" id="ARBA00022840"/>
    </source>
</evidence>
<evidence type="ECO:0000256" key="7">
    <source>
        <dbReference type="ARBA" id="ARBA00022741"/>
    </source>
</evidence>
<feature type="region of interest" description="Disordered" evidence="14">
    <location>
        <begin position="1107"/>
        <end position="1131"/>
    </location>
</feature>
<keyword evidence="18" id="KW-1185">Reference proteome</keyword>
<keyword evidence="8" id="KW-0418">Kinase</keyword>
<keyword evidence="9" id="KW-0067">ATP-binding</keyword>
<accession>A0A401STN7</accession>
<dbReference type="OrthoDB" id="5973359at2759"/>
<evidence type="ECO:0000256" key="15">
    <source>
        <dbReference type="SAM" id="Phobius"/>
    </source>
</evidence>
<dbReference type="Proteomes" id="UP000287033">
    <property type="component" value="Unassembled WGS sequence"/>
</dbReference>
<dbReference type="OMA" id="SGECMNC"/>
<evidence type="ECO:0000256" key="11">
    <source>
        <dbReference type="ARBA" id="ARBA00023136"/>
    </source>
</evidence>
<keyword evidence="7" id="KW-0547">Nucleotide-binding</keyword>
<dbReference type="Gene3D" id="1.10.510.10">
    <property type="entry name" value="Transferase(Phosphotransferase) domain 1"/>
    <property type="match status" value="1"/>
</dbReference>
<keyword evidence="5" id="KW-0808">Transferase</keyword>
<name>A0A401STN7_CHIPU</name>
<dbReference type="PANTHER" id="PTHR24417:SF0">
    <property type="entry name" value="SERINE_THREONINE-PROTEIN KINASE LMTK1"/>
    <property type="match status" value="1"/>
</dbReference>
<dbReference type="FunFam" id="3.30.200.20:FF:000275">
    <property type="entry name" value="Apoptosis associated tyrosine kinase"/>
    <property type="match status" value="1"/>
</dbReference>
<dbReference type="GO" id="GO:0005524">
    <property type="term" value="F:ATP binding"/>
    <property type="evidence" value="ECO:0007669"/>
    <property type="project" value="UniProtKB-KW"/>
</dbReference>
<keyword evidence="4" id="KW-0597">Phosphoprotein</keyword>
<evidence type="ECO:0000259" key="16">
    <source>
        <dbReference type="PROSITE" id="PS50011"/>
    </source>
</evidence>
<evidence type="ECO:0000256" key="5">
    <source>
        <dbReference type="ARBA" id="ARBA00022679"/>
    </source>
</evidence>
<feature type="compositionally biased region" description="Polar residues" evidence="14">
    <location>
        <begin position="1107"/>
        <end position="1121"/>
    </location>
</feature>
<dbReference type="PROSITE" id="PS50011">
    <property type="entry name" value="PROTEIN_KINASE_DOM"/>
    <property type="match status" value="1"/>
</dbReference>
<proteinExistence type="predicted"/>
<gene>
    <name evidence="17" type="ORF">chiPu_0012226</name>
</gene>
<reference evidence="17 18" key="1">
    <citation type="journal article" date="2018" name="Nat. Ecol. Evol.">
        <title>Shark genomes provide insights into elasmobranch evolution and the origin of vertebrates.</title>
        <authorList>
            <person name="Hara Y"/>
            <person name="Yamaguchi K"/>
            <person name="Onimaru K"/>
            <person name="Kadota M"/>
            <person name="Koyanagi M"/>
            <person name="Keeley SD"/>
            <person name="Tatsumi K"/>
            <person name="Tanaka K"/>
            <person name="Motone F"/>
            <person name="Kageyama Y"/>
            <person name="Nozu R"/>
            <person name="Adachi N"/>
            <person name="Nishimura O"/>
            <person name="Nakagawa R"/>
            <person name="Tanegashima C"/>
            <person name="Kiyatake I"/>
            <person name="Matsumoto R"/>
            <person name="Murakumo K"/>
            <person name="Nishida K"/>
            <person name="Terakita A"/>
            <person name="Kuratani S"/>
            <person name="Sato K"/>
            <person name="Hyodo S Kuraku.S."/>
        </authorList>
    </citation>
    <scope>NUCLEOTIDE SEQUENCE [LARGE SCALE GENOMIC DNA]</scope>
</reference>
<feature type="region of interest" description="Disordered" evidence="14">
    <location>
        <begin position="1472"/>
        <end position="1496"/>
    </location>
</feature>
<dbReference type="Pfam" id="PF07714">
    <property type="entry name" value="PK_Tyr_Ser-Thr"/>
    <property type="match status" value="1"/>
</dbReference>
<comment type="catalytic activity">
    <reaction evidence="12">
        <text>L-threonyl-[protein] + ATP = O-phospho-L-threonyl-[protein] + ADP + H(+)</text>
        <dbReference type="Rhea" id="RHEA:46608"/>
        <dbReference type="Rhea" id="RHEA-COMP:11060"/>
        <dbReference type="Rhea" id="RHEA-COMP:11605"/>
        <dbReference type="ChEBI" id="CHEBI:15378"/>
        <dbReference type="ChEBI" id="CHEBI:30013"/>
        <dbReference type="ChEBI" id="CHEBI:30616"/>
        <dbReference type="ChEBI" id="CHEBI:61977"/>
        <dbReference type="ChEBI" id="CHEBI:456216"/>
        <dbReference type="EC" id="2.7.11.1"/>
    </reaction>
</comment>
<dbReference type="GO" id="GO:0004713">
    <property type="term" value="F:protein tyrosine kinase activity"/>
    <property type="evidence" value="ECO:0007669"/>
    <property type="project" value="TreeGrafter"/>
</dbReference>
<dbReference type="SUPFAM" id="SSF56112">
    <property type="entry name" value="Protein kinase-like (PK-like)"/>
    <property type="match status" value="1"/>
</dbReference>
<evidence type="ECO:0000313" key="18">
    <source>
        <dbReference type="Proteomes" id="UP000287033"/>
    </source>
</evidence>
<evidence type="ECO:0000313" key="17">
    <source>
        <dbReference type="EMBL" id="GCC33755.1"/>
    </source>
</evidence>
<evidence type="ECO:0000256" key="3">
    <source>
        <dbReference type="ARBA" id="ARBA00022527"/>
    </source>
</evidence>
<dbReference type="FunFam" id="1.10.510.10:FF:000347">
    <property type="entry name" value="Apoptosis associated tyrosine kinase"/>
    <property type="match status" value="1"/>
</dbReference>
<dbReference type="EMBL" id="BEZZ01000541">
    <property type="protein sequence ID" value="GCC33755.1"/>
    <property type="molecule type" value="Genomic_DNA"/>
</dbReference>